<dbReference type="GO" id="GO:0046872">
    <property type="term" value="F:metal ion binding"/>
    <property type="evidence" value="ECO:0007669"/>
    <property type="project" value="UniProtKB-KW"/>
</dbReference>
<gene>
    <name evidence="10" type="ORF">A2310_07655</name>
</gene>
<dbReference type="PROSITE" id="PS51332">
    <property type="entry name" value="B12_BINDING"/>
    <property type="match status" value="1"/>
</dbReference>
<sequence length="462" mass="53108">MKLLLVVYDNDSFISWFPQGLAYIASVCRKAGHEVKIYNQDVYHWPEAHLFDLLNKERFDVIGVSVIGGYYQYRKLLKISEAVNKSTQRPFYIIGGHGPAPEPEYFLKKTKADVVVIGEGEITILELLEAIQNRKDLSSINGIAYIKDDKCLKTPPRELIQNIDEIPFPAWDLFPIDHYALLRMPHIANNERCLPVLSGRGCTFKCNFCYRMDKGFRGRTPESIIEEIRILKRDYNISYIAFSDELLMSSPQRTVLLCESFIKAKLNVKWDCNGRLNYAKPDILKIMKDAGCVFINYGIESMDEKALRAMNKALTVKQIIEGIENTLAAGISPGYNIIFGNIGETAESLQKGVDFLLKYDDHSQMRTIRPVTPYPGSPLYYHAIENGLLKNCEDFYERKHLNSDLLSVNFTNMTDDEVHRHLYEANEKLINNYYKAQIAGVRNTSRKLYLEKDTSFRGFRRS</sequence>
<dbReference type="InterPro" id="IPR023404">
    <property type="entry name" value="rSAM_horseshoe"/>
</dbReference>
<dbReference type="Gene3D" id="3.40.50.280">
    <property type="entry name" value="Cobalamin-binding domain"/>
    <property type="match status" value="1"/>
</dbReference>
<dbReference type="InterPro" id="IPR006158">
    <property type="entry name" value="Cobalamin-bd"/>
</dbReference>
<dbReference type="Proteomes" id="UP000178417">
    <property type="component" value="Unassembled WGS sequence"/>
</dbReference>
<comment type="caution">
    <text evidence="10">The sequence shown here is derived from an EMBL/GenBank/DDBJ whole genome shotgun (WGS) entry which is preliminary data.</text>
</comment>
<keyword evidence="5" id="KW-0479">Metal-binding</keyword>
<dbReference type="EMBL" id="MEUB01000027">
    <property type="protein sequence ID" value="OGC22622.1"/>
    <property type="molecule type" value="Genomic_DNA"/>
</dbReference>
<feature type="domain" description="Radical SAM core" evidence="9">
    <location>
        <begin position="188"/>
        <end position="409"/>
    </location>
</feature>
<feature type="domain" description="B12-binding" evidence="8">
    <location>
        <begin position="1"/>
        <end position="138"/>
    </location>
</feature>
<dbReference type="InterPro" id="IPR006638">
    <property type="entry name" value="Elp3/MiaA/NifB-like_rSAM"/>
</dbReference>
<proteinExistence type="predicted"/>
<dbReference type="SUPFAM" id="SSF102114">
    <property type="entry name" value="Radical SAM enzymes"/>
    <property type="match status" value="1"/>
</dbReference>
<dbReference type="InterPro" id="IPR034466">
    <property type="entry name" value="Methyltransferase_Class_B"/>
</dbReference>
<evidence type="ECO:0000256" key="7">
    <source>
        <dbReference type="ARBA" id="ARBA00023014"/>
    </source>
</evidence>
<evidence type="ECO:0000256" key="3">
    <source>
        <dbReference type="ARBA" id="ARBA00022679"/>
    </source>
</evidence>
<keyword evidence="6" id="KW-0408">Iron</keyword>
<dbReference type="CDD" id="cd01335">
    <property type="entry name" value="Radical_SAM"/>
    <property type="match status" value="1"/>
</dbReference>
<evidence type="ECO:0000256" key="4">
    <source>
        <dbReference type="ARBA" id="ARBA00022691"/>
    </source>
</evidence>
<evidence type="ECO:0000313" key="10">
    <source>
        <dbReference type="EMBL" id="OGC22622.1"/>
    </source>
</evidence>
<dbReference type="Pfam" id="PF04055">
    <property type="entry name" value="Radical_SAM"/>
    <property type="match status" value="1"/>
</dbReference>
<dbReference type="PANTHER" id="PTHR43409">
    <property type="entry name" value="ANAEROBIC MAGNESIUM-PROTOPORPHYRIN IX MONOMETHYL ESTER CYCLASE-RELATED"/>
    <property type="match status" value="1"/>
</dbReference>
<accession>A0A1F4SQ94</accession>
<comment type="cofactor">
    <cofactor evidence="1">
        <name>[4Fe-4S] cluster</name>
        <dbReference type="ChEBI" id="CHEBI:49883"/>
    </cofactor>
</comment>
<dbReference type="STRING" id="1802579.A2310_07655"/>
<dbReference type="Gene3D" id="3.80.30.20">
    <property type="entry name" value="tm_1862 like domain"/>
    <property type="match status" value="1"/>
</dbReference>
<keyword evidence="7" id="KW-0411">Iron-sulfur</keyword>
<dbReference type="PANTHER" id="PTHR43409:SF7">
    <property type="entry name" value="BLL1977 PROTEIN"/>
    <property type="match status" value="1"/>
</dbReference>
<keyword evidence="3" id="KW-0808">Transferase</keyword>
<dbReference type="GO" id="GO:0003824">
    <property type="term" value="F:catalytic activity"/>
    <property type="evidence" value="ECO:0007669"/>
    <property type="project" value="InterPro"/>
</dbReference>
<dbReference type="GO" id="GO:0031419">
    <property type="term" value="F:cobalamin binding"/>
    <property type="evidence" value="ECO:0007669"/>
    <property type="project" value="InterPro"/>
</dbReference>
<dbReference type="InterPro" id="IPR051198">
    <property type="entry name" value="BchE-like"/>
</dbReference>
<name>A0A1F4SQ94_UNCSA</name>
<dbReference type="PROSITE" id="PS51918">
    <property type="entry name" value="RADICAL_SAM"/>
    <property type="match status" value="1"/>
</dbReference>
<dbReference type="Pfam" id="PF02310">
    <property type="entry name" value="B12-binding"/>
    <property type="match status" value="1"/>
</dbReference>
<organism evidence="10 11">
    <name type="scientific">candidate division WOR-1 bacterium RIFOXYB2_FULL_37_13</name>
    <dbReference type="NCBI Taxonomy" id="1802579"/>
    <lineage>
        <taxon>Bacteria</taxon>
        <taxon>Bacillati</taxon>
        <taxon>Saganbacteria</taxon>
    </lineage>
</organism>
<evidence type="ECO:0000259" key="8">
    <source>
        <dbReference type="PROSITE" id="PS51332"/>
    </source>
</evidence>
<evidence type="ECO:0000313" key="11">
    <source>
        <dbReference type="Proteomes" id="UP000178417"/>
    </source>
</evidence>
<evidence type="ECO:0000256" key="6">
    <source>
        <dbReference type="ARBA" id="ARBA00023004"/>
    </source>
</evidence>
<protein>
    <submittedName>
        <fullName evidence="10">B12-binding domain-containing radical SAM protein</fullName>
    </submittedName>
</protein>
<keyword evidence="4" id="KW-0949">S-adenosyl-L-methionine</keyword>
<keyword evidence="2" id="KW-0489">Methyltransferase</keyword>
<evidence type="ECO:0000256" key="1">
    <source>
        <dbReference type="ARBA" id="ARBA00001966"/>
    </source>
</evidence>
<dbReference type="CDD" id="cd02068">
    <property type="entry name" value="radical_SAM_B12_BD"/>
    <property type="match status" value="1"/>
</dbReference>
<evidence type="ECO:0000259" key="9">
    <source>
        <dbReference type="PROSITE" id="PS51918"/>
    </source>
</evidence>
<dbReference type="SFLD" id="SFLDG01082">
    <property type="entry name" value="B12-binding_domain_containing"/>
    <property type="match status" value="1"/>
</dbReference>
<dbReference type="SMART" id="SM00729">
    <property type="entry name" value="Elp3"/>
    <property type="match status" value="1"/>
</dbReference>
<dbReference type="GO" id="GO:0051539">
    <property type="term" value="F:4 iron, 4 sulfur cluster binding"/>
    <property type="evidence" value="ECO:0007669"/>
    <property type="project" value="UniProtKB-KW"/>
</dbReference>
<reference evidence="10 11" key="1">
    <citation type="journal article" date="2016" name="Nat. Commun.">
        <title>Thousands of microbial genomes shed light on interconnected biogeochemical processes in an aquifer system.</title>
        <authorList>
            <person name="Anantharaman K."/>
            <person name="Brown C.T."/>
            <person name="Hug L.A."/>
            <person name="Sharon I."/>
            <person name="Castelle C.J."/>
            <person name="Probst A.J."/>
            <person name="Thomas B.C."/>
            <person name="Singh A."/>
            <person name="Wilkins M.J."/>
            <person name="Karaoz U."/>
            <person name="Brodie E.L."/>
            <person name="Williams K.H."/>
            <person name="Hubbard S.S."/>
            <person name="Banfield J.F."/>
        </authorList>
    </citation>
    <scope>NUCLEOTIDE SEQUENCE [LARGE SCALE GENOMIC DNA]</scope>
</reference>
<dbReference type="InterPro" id="IPR058240">
    <property type="entry name" value="rSAM_sf"/>
</dbReference>
<dbReference type="AlphaFoldDB" id="A0A1F4SQ94"/>
<dbReference type="SFLD" id="SFLDS00029">
    <property type="entry name" value="Radical_SAM"/>
    <property type="match status" value="1"/>
</dbReference>
<evidence type="ECO:0000256" key="5">
    <source>
        <dbReference type="ARBA" id="ARBA00022723"/>
    </source>
</evidence>
<evidence type="ECO:0000256" key="2">
    <source>
        <dbReference type="ARBA" id="ARBA00022603"/>
    </source>
</evidence>
<dbReference type="SFLD" id="SFLDG01123">
    <property type="entry name" value="methyltransferase_(Class_B)"/>
    <property type="match status" value="1"/>
</dbReference>
<dbReference type="InterPro" id="IPR007197">
    <property type="entry name" value="rSAM"/>
</dbReference>